<name>A0A6G0YKD9_APHCR</name>
<dbReference type="AlphaFoldDB" id="A0A6G0YKD9"/>
<dbReference type="OrthoDB" id="6159421at2759"/>
<dbReference type="EMBL" id="VUJU01003535">
    <property type="protein sequence ID" value="KAF0757582.1"/>
    <property type="molecule type" value="Genomic_DNA"/>
</dbReference>
<evidence type="ECO:0000313" key="2">
    <source>
        <dbReference type="Proteomes" id="UP000478052"/>
    </source>
</evidence>
<keyword evidence="2" id="KW-1185">Reference proteome</keyword>
<dbReference type="SUPFAM" id="SSF53098">
    <property type="entry name" value="Ribonuclease H-like"/>
    <property type="match status" value="1"/>
</dbReference>
<gene>
    <name evidence="1" type="ORF">FWK35_00004438</name>
</gene>
<dbReference type="Proteomes" id="UP000478052">
    <property type="component" value="Unassembled WGS sequence"/>
</dbReference>
<protein>
    <submittedName>
        <fullName evidence="1">Dimer Tnp hAT domain-containing protein</fullName>
    </submittedName>
</protein>
<sequence>MCFPHANADCERAFSAVNGVKTKFRNRLVTDFISGVLHSKQLIKTLQ</sequence>
<proteinExistence type="predicted"/>
<dbReference type="InterPro" id="IPR012337">
    <property type="entry name" value="RNaseH-like_sf"/>
</dbReference>
<reference evidence="1 2" key="1">
    <citation type="submission" date="2019-08" db="EMBL/GenBank/DDBJ databases">
        <title>Whole genome of Aphis craccivora.</title>
        <authorList>
            <person name="Voronova N.V."/>
            <person name="Shulinski R.S."/>
            <person name="Bandarenka Y.V."/>
            <person name="Zhorov D.G."/>
            <person name="Warner D."/>
        </authorList>
    </citation>
    <scope>NUCLEOTIDE SEQUENCE [LARGE SCALE GENOMIC DNA]</scope>
    <source>
        <strain evidence="1">180601</strain>
        <tissue evidence="1">Whole Body</tissue>
    </source>
</reference>
<accession>A0A6G0YKD9</accession>
<evidence type="ECO:0000313" key="1">
    <source>
        <dbReference type="EMBL" id="KAF0757582.1"/>
    </source>
</evidence>
<organism evidence="1 2">
    <name type="scientific">Aphis craccivora</name>
    <name type="common">Cowpea aphid</name>
    <dbReference type="NCBI Taxonomy" id="307492"/>
    <lineage>
        <taxon>Eukaryota</taxon>
        <taxon>Metazoa</taxon>
        <taxon>Ecdysozoa</taxon>
        <taxon>Arthropoda</taxon>
        <taxon>Hexapoda</taxon>
        <taxon>Insecta</taxon>
        <taxon>Pterygota</taxon>
        <taxon>Neoptera</taxon>
        <taxon>Paraneoptera</taxon>
        <taxon>Hemiptera</taxon>
        <taxon>Sternorrhyncha</taxon>
        <taxon>Aphidomorpha</taxon>
        <taxon>Aphidoidea</taxon>
        <taxon>Aphididae</taxon>
        <taxon>Aphidini</taxon>
        <taxon>Aphis</taxon>
        <taxon>Aphis</taxon>
    </lineage>
</organism>
<comment type="caution">
    <text evidence="1">The sequence shown here is derived from an EMBL/GenBank/DDBJ whole genome shotgun (WGS) entry which is preliminary data.</text>
</comment>